<evidence type="ECO:0000313" key="9">
    <source>
        <dbReference type="Proteomes" id="UP001497392"/>
    </source>
</evidence>
<feature type="domain" description="ESF1 RRM" evidence="7">
    <location>
        <begin position="189"/>
        <end position="363"/>
    </location>
</feature>
<dbReference type="InterPro" id="IPR039754">
    <property type="entry name" value="Esf1"/>
</dbReference>
<evidence type="ECO:0000256" key="3">
    <source>
        <dbReference type="ARBA" id="ARBA00023054"/>
    </source>
</evidence>
<evidence type="ECO:0000259" key="7">
    <source>
        <dbReference type="Pfam" id="PF25121"/>
    </source>
</evidence>
<dbReference type="Pfam" id="PF25121">
    <property type="entry name" value="RRM_ESF1"/>
    <property type="match status" value="1"/>
</dbReference>
<evidence type="ECO:0000256" key="5">
    <source>
        <dbReference type="SAM" id="MobiDB-lite"/>
    </source>
</evidence>
<evidence type="ECO:0000259" key="6">
    <source>
        <dbReference type="Pfam" id="PF08159"/>
    </source>
</evidence>
<feature type="compositionally biased region" description="Acidic residues" evidence="5">
    <location>
        <begin position="108"/>
        <end position="120"/>
    </location>
</feature>
<dbReference type="Pfam" id="PF08159">
    <property type="entry name" value="NUC153"/>
    <property type="match status" value="1"/>
</dbReference>
<keyword evidence="4" id="KW-0539">Nucleus</keyword>
<evidence type="ECO:0000313" key="8">
    <source>
        <dbReference type="EMBL" id="CAL5221536.1"/>
    </source>
</evidence>
<comment type="caution">
    <text evidence="8">The sequence shown here is derived from an EMBL/GenBank/DDBJ whole genome shotgun (WGS) entry which is preliminary data.</text>
</comment>
<feature type="compositionally biased region" description="Low complexity" evidence="5">
    <location>
        <begin position="753"/>
        <end position="764"/>
    </location>
</feature>
<evidence type="ECO:0000256" key="4">
    <source>
        <dbReference type="ARBA" id="ARBA00023242"/>
    </source>
</evidence>
<feature type="compositionally biased region" description="Polar residues" evidence="5">
    <location>
        <begin position="736"/>
        <end position="749"/>
    </location>
</feature>
<dbReference type="Proteomes" id="UP001497392">
    <property type="component" value="Unassembled WGS sequence"/>
</dbReference>
<dbReference type="InterPro" id="IPR056750">
    <property type="entry name" value="RRM_ESF1"/>
</dbReference>
<protein>
    <submittedName>
        <fullName evidence="8">G3746 protein</fullName>
    </submittedName>
</protein>
<accession>A0ABP1FNL8</accession>
<evidence type="ECO:0000256" key="1">
    <source>
        <dbReference type="ARBA" id="ARBA00004604"/>
    </source>
</evidence>
<dbReference type="PANTHER" id="PTHR12202">
    <property type="entry name" value="ESF1 HOMOLOG"/>
    <property type="match status" value="1"/>
</dbReference>
<feature type="region of interest" description="Disordered" evidence="5">
    <location>
        <begin position="1"/>
        <end position="167"/>
    </location>
</feature>
<feature type="domain" description="NUC153" evidence="6">
    <location>
        <begin position="693"/>
        <end position="716"/>
    </location>
</feature>
<feature type="compositionally biased region" description="Basic and acidic residues" evidence="5">
    <location>
        <begin position="581"/>
        <end position="624"/>
    </location>
</feature>
<evidence type="ECO:0000256" key="2">
    <source>
        <dbReference type="ARBA" id="ARBA00009087"/>
    </source>
</evidence>
<feature type="compositionally biased region" description="Basic residues" evidence="5">
    <location>
        <begin position="783"/>
        <end position="800"/>
    </location>
</feature>
<feature type="region of interest" description="Disordered" evidence="5">
    <location>
        <begin position="725"/>
        <end position="800"/>
    </location>
</feature>
<comment type="subcellular location">
    <subcellularLocation>
        <location evidence="1">Nucleus</location>
        <location evidence="1">Nucleolus</location>
    </subcellularLocation>
</comment>
<dbReference type="PANTHER" id="PTHR12202:SF0">
    <property type="entry name" value="ESF1 HOMOLOG"/>
    <property type="match status" value="1"/>
</dbReference>
<feature type="compositionally biased region" description="Acidic residues" evidence="5">
    <location>
        <begin position="265"/>
        <end position="279"/>
    </location>
</feature>
<feature type="region of interest" description="Disordered" evidence="5">
    <location>
        <begin position="449"/>
        <end position="680"/>
    </location>
</feature>
<organism evidence="8 9">
    <name type="scientific">Coccomyxa viridis</name>
    <dbReference type="NCBI Taxonomy" id="1274662"/>
    <lineage>
        <taxon>Eukaryota</taxon>
        <taxon>Viridiplantae</taxon>
        <taxon>Chlorophyta</taxon>
        <taxon>core chlorophytes</taxon>
        <taxon>Trebouxiophyceae</taxon>
        <taxon>Trebouxiophyceae incertae sedis</taxon>
        <taxon>Coccomyxaceae</taxon>
        <taxon>Coccomyxa</taxon>
    </lineage>
</organism>
<feature type="compositionally biased region" description="Basic residues" evidence="5">
    <location>
        <begin position="653"/>
        <end position="666"/>
    </location>
</feature>
<feature type="compositionally biased region" description="Basic residues" evidence="5">
    <location>
        <begin position="524"/>
        <end position="541"/>
    </location>
</feature>
<comment type="similarity">
    <text evidence="2">Belongs to the ESF1 family.</text>
</comment>
<keyword evidence="9" id="KW-1185">Reference proteome</keyword>
<reference evidence="8 9" key="1">
    <citation type="submission" date="2024-06" db="EMBL/GenBank/DDBJ databases">
        <authorList>
            <person name="Kraege A."/>
            <person name="Thomma B."/>
        </authorList>
    </citation>
    <scope>NUCLEOTIDE SEQUENCE [LARGE SCALE GENOMIC DNA]</scope>
</reference>
<dbReference type="InterPro" id="IPR012580">
    <property type="entry name" value="NUC153"/>
</dbReference>
<proteinExistence type="inferred from homology"/>
<feature type="region of interest" description="Disordered" evidence="5">
    <location>
        <begin position="242"/>
        <end position="299"/>
    </location>
</feature>
<feature type="compositionally biased region" description="Acidic residues" evidence="5">
    <location>
        <begin position="138"/>
        <end position="165"/>
    </location>
</feature>
<dbReference type="EMBL" id="CAXHTA020000005">
    <property type="protein sequence ID" value="CAL5221536.1"/>
    <property type="molecule type" value="Genomic_DNA"/>
</dbReference>
<sequence>MAQVKKEKKNEKLARYYRLQDEDGAAAGGGEEDPTANSKATAQKPAKESKQAPAAAPPLSELPDREQKQAKLPKASRLISSTHKQKPITEAEPPSESDAEAGLHSEADSESAEEEDEAEAEASKRWARMRGLAGSESSSEDEDASDSDTDAELPAGVDDEEEVDPAEWGVGALAANFDEEVPMMEGEGTRRLALLDMDWEHVRAVDLLMVLRSFLAEGQRIERVTVYPSDFGMEQMAAEARMGPQSVFGSRAKPAENGNRKPDADADDDDEASEDDVQDDTVARPEADEDESDAEVDQKRLRMYERSKLRYYFAVVECDNVPTASNLYAQCDGLEFELTANRLDLRFIPEEQSFADRQVRDSAANAPPDYEPPPFFTTAALQHSNVKLTWDATPDERRRALSKKVKAEELRDDDFKAYLGSDIEGEEQNGEPQEAVDIEEYRRRLLSGAGGAAQRKGGKDWAPAEDAAQANSSDGEDEEGRGAQGEGDVDMQVTFDSGLETLGERLASKKSSKAAETLWQAYEKRRREKRQAAKRMGKHHASSSEDESDGAPSGDEAAGAEADPFIAPEEDPFSDPFFQGGEEKKPSRKGEKATVDKAARRREKEQEREAAAAEAAEQRRKQAELELLLMDESAPRQANPSGEGDGKQQGKAKLSRKERAKQKKAAKLQDRKAGSDDEDLAADAPAFKAKLDDARFSAIFSNPAFALDPTDPRFGQSAGAQELAAAVARRKQKQRSSSLAAATAPSQEVTPHAAANGKAGKPAGRSGAESAQLRAMVAALKNKGAKKLKQKPPRTGKLTR</sequence>
<name>A0ABP1FNL8_9CHLO</name>
<gene>
    <name evidence="8" type="primary">g3746</name>
    <name evidence="8" type="ORF">VP750_LOCUS3195</name>
</gene>
<feature type="compositionally biased region" description="Basic and acidic residues" evidence="5">
    <location>
        <begin position="1"/>
        <end position="21"/>
    </location>
</feature>
<keyword evidence="3" id="KW-0175">Coiled coil</keyword>